<evidence type="ECO:0000256" key="9">
    <source>
        <dbReference type="SAM" id="SignalP"/>
    </source>
</evidence>
<keyword evidence="5 9" id="KW-0732">Signal</keyword>
<feature type="signal peptide" evidence="9">
    <location>
        <begin position="1"/>
        <end position="21"/>
    </location>
</feature>
<dbReference type="Proteomes" id="UP000887568">
    <property type="component" value="Unplaced"/>
</dbReference>
<evidence type="ECO:0000256" key="7">
    <source>
        <dbReference type="ARBA" id="ARBA00022989"/>
    </source>
</evidence>
<accession>A0A913ZMU5</accession>
<keyword evidence="3" id="KW-0433">Leucine-rich repeat</keyword>
<keyword evidence="4" id="KW-0812">Transmembrane</keyword>
<dbReference type="OrthoDB" id="2013775at2759"/>
<dbReference type="Pfam" id="PF13855">
    <property type="entry name" value="LRR_8"/>
    <property type="match status" value="2"/>
</dbReference>
<dbReference type="Gene3D" id="3.80.10.10">
    <property type="entry name" value="Ribonuclease Inhibitor"/>
    <property type="match status" value="2"/>
</dbReference>
<keyword evidence="8" id="KW-0472">Membrane</keyword>
<dbReference type="SUPFAM" id="SSF52058">
    <property type="entry name" value="L domain-like"/>
    <property type="match status" value="1"/>
</dbReference>
<dbReference type="GeneID" id="119725087"/>
<keyword evidence="12" id="KW-1185">Reference proteome</keyword>
<keyword evidence="7" id="KW-1133">Transmembrane helix</keyword>
<dbReference type="GO" id="GO:0007409">
    <property type="term" value="P:axonogenesis"/>
    <property type="evidence" value="ECO:0007669"/>
    <property type="project" value="TreeGrafter"/>
</dbReference>
<dbReference type="InterPro" id="IPR000483">
    <property type="entry name" value="Cys-rich_flank_reg_C"/>
</dbReference>
<dbReference type="InterPro" id="IPR032675">
    <property type="entry name" value="LRR_dom_sf"/>
</dbReference>
<comment type="subcellular location">
    <subcellularLocation>
        <location evidence="1">Membrane</location>
        <topology evidence="1">Single-pass type I membrane protein</topology>
    </subcellularLocation>
</comment>
<keyword evidence="6" id="KW-0677">Repeat</keyword>
<feature type="domain" description="LRRCT" evidence="10">
    <location>
        <begin position="278"/>
        <end position="327"/>
    </location>
</feature>
<dbReference type="AlphaFoldDB" id="A0A913ZMU5"/>
<evidence type="ECO:0000256" key="1">
    <source>
        <dbReference type="ARBA" id="ARBA00004479"/>
    </source>
</evidence>
<evidence type="ECO:0000313" key="11">
    <source>
        <dbReference type="EnsemblMetazoa" id="XP_038052376.1"/>
    </source>
</evidence>
<comment type="similarity">
    <text evidence="2">Belongs to the SLITRK family.</text>
</comment>
<dbReference type="GO" id="GO:0016020">
    <property type="term" value="C:membrane"/>
    <property type="evidence" value="ECO:0007669"/>
    <property type="project" value="UniProtKB-SubCell"/>
</dbReference>
<dbReference type="SMART" id="SM00082">
    <property type="entry name" value="LRRCT"/>
    <property type="match status" value="1"/>
</dbReference>
<evidence type="ECO:0000313" key="12">
    <source>
        <dbReference type="Proteomes" id="UP000887568"/>
    </source>
</evidence>
<feature type="chain" id="PRO_5037701591" description="LRRCT domain-containing protein" evidence="9">
    <location>
        <begin position="22"/>
        <end position="441"/>
    </location>
</feature>
<dbReference type="OMA" id="HFIWIAV"/>
<evidence type="ECO:0000256" key="5">
    <source>
        <dbReference type="ARBA" id="ARBA00022729"/>
    </source>
</evidence>
<dbReference type="PROSITE" id="PS51450">
    <property type="entry name" value="LRR"/>
    <property type="match status" value="2"/>
</dbReference>
<dbReference type="SMART" id="SM00369">
    <property type="entry name" value="LRR_TYP"/>
    <property type="match status" value="7"/>
</dbReference>
<evidence type="ECO:0000256" key="8">
    <source>
        <dbReference type="ARBA" id="ARBA00023136"/>
    </source>
</evidence>
<dbReference type="GO" id="GO:0051965">
    <property type="term" value="P:positive regulation of synapse assembly"/>
    <property type="evidence" value="ECO:0007669"/>
    <property type="project" value="TreeGrafter"/>
</dbReference>
<reference evidence="11" key="1">
    <citation type="submission" date="2022-11" db="UniProtKB">
        <authorList>
            <consortium name="EnsemblMetazoa"/>
        </authorList>
    </citation>
    <scope>IDENTIFICATION</scope>
</reference>
<name>A0A913ZMU5_PATMI</name>
<evidence type="ECO:0000256" key="4">
    <source>
        <dbReference type="ARBA" id="ARBA00022692"/>
    </source>
</evidence>
<dbReference type="InterPro" id="IPR001611">
    <property type="entry name" value="Leu-rich_rpt"/>
</dbReference>
<dbReference type="PANTHER" id="PTHR45773:SF5">
    <property type="entry name" value="SLIT AND NTRK-LIKE PROTEIN 5"/>
    <property type="match status" value="1"/>
</dbReference>
<dbReference type="RefSeq" id="XP_038052376.1">
    <property type="nucleotide sequence ID" value="XM_038196448.1"/>
</dbReference>
<organism evidence="11 12">
    <name type="scientific">Patiria miniata</name>
    <name type="common">Bat star</name>
    <name type="synonym">Asterina miniata</name>
    <dbReference type="NCBI Taxonomy" id="46514"/>
    <lineage>
        <taxon>Eukaryota</taxon>
        <taxon>Metazoa</taxon>
        <taxon>Echinodermata</taxon>
        <taxon>Eleutherozoa</taxon>
        <taxon>Asterozoa</taxon>
        <taxon>Asteroidea</taxon>
        <taxon>Valvatacea</taxon>
        <taxon>Valvatida</taxon>
        <taxon>Asterinidae</taxon>
        <taxon>Patiria</taxon>
    </lineage>
</organism>
<evidence type="ECO:0000256" key="3">
    <source>
        <dbReference type="ARBA" id="ARBA00022614"/>
    </source>
</evidence>
<evidence type="ECO:0000259" key="10">
    <source>
        <dbReference type="SMART" id="SM00082"/>
    </source>
</evidence>
<protein>
    <recommendedName>
        <fullName evidence="10">LRRCT domain-containing protein</fullName>
    </recommendedName>
</protein>
<proteinExistence type="inferred from homology"/>
<evidence type="ECO:0000256" key="2">
    <source>
        <dbReference type="ARBA" id="ARBA00010439"/>
    </source>
</evidence>
<evidence type="ECO:0000256" key="6">
    <source>
        <dbReference type="ARBA" id="ARBA00022737"/>
    </source>
</evidence>
<dbReference type="EnsemblMetazoa" id="XM_038196448.1">
    <property type="protein sequence ID" value="XP_038052376.1"/>
    <property type="gene ID" value="LOC119725087"/>
</dbReference>
<sequence length="441" mass="49711">MVRRHFIWIAVFLVCSLPAKGTPECTSQCQNRSKVVECVGRNLTRVPSSNKCQRVFSLILDNNWIDLKTGDFASFCGLDAVLSLNRNRIKIISPYAFRNLSKLEKLYLNENKLTNLSRYAFEGLTSLKRLSLSENKLAVIERGIFENLIGAEIFLLNDNVIQNIEVGSFTALRNLKQLELRSNRIEILLNHTFSGLSGLQELDLSNNIVRFMEFNAFRDLTSLNRLNLSRNRIVSVSAVYDLRLTVLDLSFNKVTNLNKDLNRRLTSQHQFAINVSNNSLICDCDIEPLYDWYRNQSSPEGGIAQCAAPPFLHGTPLTEISMQDVCSTNMDATSQTLWTTAAANSNDAMARPGLDEKTESSWTLPVMCVVLGLLGLLQVLLHQDYIVFPVCRTIPRATITPTRELGLWITFMDVNCDQLPPFSPALCPVHVHTSAYMERIA</sequence>
<dbReference type="PANTHER" id="PTHR45773">
    <property type="entry name" value="SLIT AND NTRK-LIKE PROTEIN 4-RELATED"/>
    <property type="match status" value="1"/>
</dbReference>
<dbReference type="SMART" id="SM00365">
    <property type="entry name" value="LRR_SD22"/>
    <property type="match status" value="4"/>
</dbReference>
<dbReference type="InterPro" id="IPR003591">
    <property type="entry name" value="Leu-rich_rpt_typical-subtyp"/>
</dbReference>